<sequence>MNKTQLYIVISAMAIYHNNQRYEQGDKLELTDEEAERISLYVKLDEDDEKRKQAEAEAEKTRLEAEEKARLAAEEKARKEAEKANKNNKDEGKE</sequence>
<dbReference type="AlphaFoldDB" id="A0A369YG83"/>
<dbReference type="Pfam" id="PF23843">
    <property type="entry name" value="DUF7210"/>
    <property type="match status" value="1"/>
</dbReference>
<organism evidence="3 4">
    <name type="scientific">Haemophilus sputorum</name>
    <dbReference type="NCBI Taxonomy" id="1078480"/>
    <lineage>
        <taxon>Bacteria</taxon>
        <taxon>Pseudomonadati</taxon>
        <taxon>Pseudomonadota</taxon>
        <taxon>Gammaproteobacteria</taxon>
        <taxon>Pasteurellales</taxon>
        <taxon>Pasteurellaceae</taxon>
        <taxon>Haemophilus</taxon>
    </lineage>
</organism>
<evidence type="ECO:0000313" key="3">
    <source>
        <dbReference type="EMBL" id="RDE73772.1"/>
    </source>
</evidence>
<dbReference type="InterPro" id="IPR055634">
    <property type="entry name" value="DUF7210"/>
</dbReference>
<evidence type="ECO:0000256" key="1">
    <source>
        <dbReference type="SAM" id="MobiDB-lite"/>
    </source>
</evidence>
<protein>
    <recommendedName>
        <fullName evidence="2">DUF7210 domain-containing protein</fullName>
    </recommendedName>
</protein>
<evidence type="ECO:0000259" key="2">
    <source>
        <dbReference type="Pfam" id="PF23843"/>
    </source>
</evidence>
<proteinExistence type="predicted"/>
<name>A0A369YG83_9PAST</name>
<reference evidence="3 4" key="1">
    <citation type="submission" date="2018-05" db="EMBL/GenBank/DDBJ databases">
        <title>Draft Genome Sequences for a Diverse set of 7 Haemophilus Species.</title>
        <authorList>
            <person name="Nichols M."/>
            <person name="Topaz N."/>
            <person name="Wang X."/>
            <person name="Wang X."/>
            <person name="Boxrud D."/>
        </authorList>
    </citation>
    <scope>NUCLEOTIDE SEQUENCE [LARGE SCALE GENOMIC DNA]</scope>
    <source>
        <strain evidence="3 4">C2002001239</strain>
    </source>
</reference>
<feature type="domain" description="DUF7210" evidence="2">
    <location>
        <begin position="14"/>
        <end position="38"/>
    </location>
</feature>
<gene>
    <name evidence="3" type="ORF">DPV93_01030</name>
</gene>
<feature type="region of interest" description="Disordered" evidence="1">
    <location>
        <begin position="47"/>
        <end position="94"/>
    </location>
</feature>
<dbReference type="Proteomes" id="UP000253872">
    <property type="component" value="Unassembled WGS sequence"/>
</dbReference>
<dbReference type="RefSeq" id="WP_111401504.1">
    <property type="nucleotide sequence ID" value="NZ_QEPN01000001.1"/>
</dbReference>
<accession>A0A369YG83</accession>
<dbReference type="STRING" id="1035839.GCA_000238795_01588"/>
<feature type="compositionally biased region" description="Basic and acidic residues" evidence="1">
    <location>
        <begin position="49"/>
        <end position="94"/>
    </location>
</feature>
<comment type="caution">
    <text evidence="3">The sequence shown here is derived from an EMBL/GenBank/DDBJ whole genome shotgun (WGS) entry which is preliminary data.</text>
</comment>
<dbReference type="EMBL" id="QEPN01000001">
    <property type="protein sequence ID" value="RDE73772.1"/>
    <property type="molecule type" value="Genomic_DNA"/>
</dbReference>
<evidence type="ECO:0000313" key="4">
    <source>
        <dbReference type="Proteomes" id="UP000253872"/>
    </source>
</evidence>